<feature type="signal peptide" evidence="1">
    <location>
        <begin position="1"/>
        <end position="25"/>
    </location>
</feature>
<dbReference type="InterPro" id="IPR011250">
    <property type="entry name" value="OMP/PagP_B-barrel"/>
</dbReference>
<keyword evidence="1" id="KW-0732">Signal</keyword>
<dbReference type="Gene3D" id="2.40.160.20">
    <property type="match status" value="1"/>
</dbReference>
<dbReference type="Pfam" id="PF03922">
    <property type="entry name" value="OmpW"/>
    <property type="match status" value="1"/>
</dbReference>
<gene>
    <name evidence="2" type="ORF">FKG94_18120</name>
</gene>
<dbReference type="EMBL" id="VHSG01000019">
    <property type="protein sequence ID" value="TQV72611.1"/>
    <property type="molecule type" value="Genomic_DNA"/>
</dbReference>
<dbReference type="InterPro" id="IPR005618">
    <property type="entry name" value="OMPW"/>
</dbReference>
<protein>
    <submittedName>
        <fullName evidence="2">Outer membrane beta-barrel protein</fullName>
    </submittedName>
</protein>
<evidence type="ECO:0000313" key="2">
    <source>
        <dbReference type="EMBL" id="TQV72611.1"/>
    </source>
</evidence>
<dbReference type="OrthoDB" id="9807574at2"/>
<feature type="chain" id="PRO_5022086201" evidence="1">
    <location>
        <begin position="26"/>
        <end position="234"/>
    </location>
</feature>
<dbReference type="AlphaFoldDB" id="A0A545T5V3"/>
<sequence length="234" mass="24925">MKVTSKALGVVSAATLSLFIAQAGAYEPGEWIVKLGATMVAPDESSSNIKLNGDTLVLGGNTSKVEVDDDTQLGITATYMLTSNWGVELLAATPFTHTASGKGALNGLNIVELDHLPPTLSAVYHFDTGTAFTPYVGAGLNYTLFFEEDLTSSADAALADLGLTGGDVDLDNSVGVALQFGVDYEIDDKWLVNASIRWIDIETTADIDFDNGNKLDVDIDIDPFVYSIFIGRRF</sequence>
<dbReference type="GO" id="GO:0019867">
    <property type="term" value="C:outer membrane"/>
    <property type="evidence" value="ECO:0007669"/>
    <property type="project" value="InterPro"/>
</dbReference>
<proteinExistence type="predicted"/>
<evidence type="ECO:0000313" key="3">
    <source>
        <dbReference type="Proteomes" id="UP000319732"/>
    </source>
</evidence>
<accession>A0A545T5V3</accession>
<dbReference type="GO" id="GO:0055085">
    <property type="term" value="P:transmembrane transport"/>
    <property type="evidence" value="ECO:0007669"/>
    <property type="project" value="TreeGrafter"/>
</dbReference>
<dbReference type="PANTHER" id="PTHR36920">
    <property type="match status" value="1"/>
</dbReference>
<comment type="caution">
    <text evidence="2">The sequence shown here is derived from an EMBL/GenBank/DDBJ whole genome shotgun (WGS) entry which is preliminary data.</text>
</comment>
<evidence type="ECO:0000256" key="1">
    <source>
        <dbReference type="SAM" id="SignalP"/>
    </source>
</evidence>
<dbReference type="Proteomes" id="UP000319732">
    <property type="component" value="Unassembled WGS sequence"/>
</dbReference>
<keyword evidence="3" id="KW-1185">Reference proteome</keyword>
<dbReference type="SUPFAM" id="SSF56925">
    <property type="entry name" value="OMPA-like"/>
    <property type="match status" value="1"/>
</dbReference>
<dbReference type="RefSeq" id="WP_142928341.1">
    <property type="nucleotide sequence ID" value="NZ_ML660098.1"/>
</dbReference>
<dbReference type="PANTHER" id="PTHR36920:SF1">
    <property type="entry name" value="OUTER MEMBRANE PROTEIN W"/>
    <property type="match status" value="1"/>
</dbReference>
<reference evidence="2 3" key="1">
    <citation type="submission" date="2019-06" db="EMBL/GenBank/DDBJ databases">
        <title>Whole genome sequence for Cellvibrionaceae sp. R142.</title>
        <authorList>
            <person name="Wang G."/>
        </authorList>
    </citation>
    <scope>NUCLEOTIDE SEQUENCE [LARGE SCALE GENOMIC DNA]</scope>
    <source>
        <strain evidence="2 3">R142</strain>
    </source>
</reference>
<organism evidence="2 3">
    <name type="scientific">Exilibacterium tricleocarpae</name>
    <dbReference type="NCBI Taxonomy" id="2591008"/>
    <lineage>
        <taxon>Bacteria</taxon>
        <taxon>Pseudomonadati</taxon>
        <taxon>Pseudomonadota</taxon>
        <taxon>Gammaproteobacteria</taxon>
        <taxon>Cellvibrionales</taxon>
        <taxon>Cellvibrionaceae</taxon>
        <taxon>Exilibacterium</taxon>
    </lineage>
</organism>
<name>A0A545T5V3_9GAMM</name>